<feature type="repeat" description="WD" evidence="3">
    <location>
        <begin position="1580"/>
        <end position="1622"/>
    </location>
</feature>
<dbReference type="Gene3D" id="2.130.10.10">
    <property type="entry name" value="YVTN repeat-like/Quinoprotein amine dehydrogenase"/>
    <property type="match status" value="4"/>
</dbReference>
<keyword evidence="7" id="KW-1185">Reference proteome</keyword>
<feature type="domain" description="DUF4062" evidence="5">
    <location>
        <begin position="28"/>
        <end position="115"/>
    </location>
</feature>
<dbReference type="InterPro" id="IPR011047">
    <property type="entry name" value="Quinoprotein_ADH-like_sf"/>
</dbReference>
<evidence type="ECO:0000313" key="8">
    <source>
        <dbReference type="RefSeq" id="XP_006825345.1"/>
    </source>
</evidence>
<feature type="domain" description="Orc1-like AAA ATPase" evidence="4">
    <location>
        <begin position="371"/>
        <end position="513"/>
    </location>
</feature>
<dbReference type="InterPro" id="IPR041664">
    <property type="entry name" value="AAA_16"/>
</dbReference>
<evidence type="ECO:0000259" key="4">
    <source>
        <dbReference type="Pfam" id="PF13191"/>
    </source>
</evidence>
<gene>
    <name evidence="8" type="primary">LOC100369007</name>
</gene>
<dbReference type="InterPro" id="IPR019775">
    <property type="entry name" value="WD40_repeat_CS"/>
</dbReference>
<dbReference type="GeneID" id="100369007"/>
<organism evidence="7 8">
    <name type="scientific">Saccoglossus kowalevskii</name>
    <name type="common">Acorn worm</name>
    <dbReference type="NCBI Taxonomy" id="10224"/>
    <lineage>
        <taxon>Eukaryota</taxon>
        <taxon>Metazoa</taxon>
        <taxon>Hemichordata</taxon>
        <taxon>Enteropneusta</taxon>
        <taxon>Harrimaniidae</taxon>
        <taxon>Saccoglossus</taxon>
    </lineage>
</organism>
<dbReference type="SMART" id="SM00320">
    <property type="entry name" value="WD40"/>
    <property type="match status" value="9"/>
</dbReference>
<sequence>MDDSDLKRALSLGRTNCDLPPIRSRVVRIFTSSTFTDTYVERNALMQDVYPKLRDYCKSKYGLEFQVVDMRWGVRDEATDDHMTSQLCMNEIEECKRISDGPTFVVFLCQKYGYRPFPAKIPAEEFESMRNVLTREGKSVDVMDEWFQKDNNAVPPVYVLQKISSKLCHFNDNGDPDKMAKDRAKWEDVRITLQEKLRHASTICSSTGAMSVKVADKYKISVTHDEVMRGLFDASLPREDHCLCFIRKFKDLENKTVTEEVRQFLDITSTDEIDEEAQLLLSDLRDKLVPKVLPKSNVFESVLSNWSSGGVNVDILEHKEYLDTFLHTFYEKLISLIAKGVERDKNNISKDPMFEEIMQHLIFCKLKCKLFYGRNDLLSGIEDYINGRLEDNTTKSSPMVIYGQSGSGKTSVMAKAALCAGSEWYGLTQAAIILRFIGTTPASTSIRQLIKSVCLQILTIYDDTQHVPSDYFQLVRLFSQLLQYATKEKPIVIFLDSLDQLSPADGAYRMAWLPRYLPPYVAMIVSTLPNENNILTTLRSILSSTMTRYAEVKELSTNESLNTMTSWLQSKERVITSEQQRTICHAIQKCSLPLYLKLLFDQASSWQSYIPDSKINLQTSVKGMIAVIFDRLEEYHGKALVSHALSYMTISQNGIGEAELEDLLSLDDEVLQEVYAYWLPPTRRIPPLLWTRIRADINDYLVEREADGLRTIYWYHRQFIETVRERYLQDINMLSKFHQLCTEYYLGTWSGGRAKPFEYTEEQVKKFMRPKQAEADRKVEAQPLKFSDDMYNIRKLQQLPYHLIHARDVDKLKEHVLCNFDFIITKLKGMSLADILQDFTMALEEYDDDAIRSVDDLLRVGASTLREDPDYLAIELIGRLKSSQNIHIAKLISDAEKSSLGNVPLIPYNQCYPEPGGLLRTQLSCHSDEVLSLAHTSDGRFLVSGSKDMTAIVWDLENSTPLHTLKGHHQHPITKIGITADNLLTVTYGYGQEYTNDEIHVWNIETGEHFLELNGHTGMGRCDVRFTQDSKFAVSDMFARIKEKRITYSHYFIVWSLENGKQLYEKVELKGKINEIVLATMSDGRQVIVTCGERKECAIEIWNLLTGELIKAVMDRRRIDHRPCKKMAVSSNGQLIAFHFHHPGILDVNTGEFIYICDDTGDPKMVCFFNEDKEVIFQRDHISLYSIAEKRVVRSLKMYGGSSKEIKEICFTKDLVTIVSVHDGFECATVWNSHMNEQRMKSSDCELLSFLPHNKQINSIRLIENKHSTFAVTGSADKNINVWNIASLLKSANQGSKLDYSKDTKTYSERKPLLKHITHRLEVLDNEQRVAVIDNHGQNISLYDISNGKEIATQKWEGTHKHELDGLASMSDGKRLFAIGFFALREYNTVNLKPLSEKPKRLDPNCNSILIPGDGSMSLLLGGSNYVDTIYIYDINKEWYMETYRPPSRPQHIFILSGHRMLLPCTNDLAMVDLTTGDSIYSHHYRQRSGDSSLICGAIASDESMLITGWDNGHIKVIKIESGEIVYEFQAHEITKKKRQADIISEIALSSDDFFFVSSSSDNTSKLWWNIKSLELRHVFHGHTSPVNTTRITADNLYVLTSASAEMNVKVWSVASGHQLTAILGYSPIDGLYILPQTNKVIITTSDERVMFFNVCKISNHAKSRNVNDQPAISVPVVPSENRVPVIRNTAPGTQKGDLNHQRIQNRVPLPPIISEPQSNELKLPNQALKVKINQPLPVTLATPRNYYATSPYQQSPTKTFSKKHIGLKPRTLQNQQQEDTVRDPLVLYSKSKQTIGGPPCTQLVGHYDEVLSLAVTSDGKYLVSSSKDMMVMIWDLENNSPLYTLEGYHRYPILKISVTPNDLLAITYGYGQNIVNDEIMVFNIKDGEHAFDLKGHYGVRKCEIQFTNDSKYAVSDLITKIKEGRTTKYKYYFIVWSLKDGKQIYDAINAHTGTT</sequence>
<feature type="domain" description="NWD1/2-like winged helix-turn-helix" evidence="6">
    <location>
        <begin position="617"/>
        <end position="733"/>
    </location>
</feature>
<evidence type="ECO:0000259" key="5">
    <source>
        <dbReference type="Pfam" id="PF13271"/>
    </source>
</evidence>
<accession>A0ABM0MZA4</accession>
<dbReference type="SUPFAM" id="SSF50998">
    <property type="entry name" value="Quinoprotein alcohol dehydrogenase-like"/>
    <property type="match status" value="1"/>
</dbReference>
<dbReference type="PANTHER" id="PTHR19871">
    <property type="entry name" value="BETA TRANSDUCIN-RELATED PROTEIN"/>
    <property type="match status" value="1"/>
</dbReference>
<dbReference type="InterPro" id="IPR001680">
    <property type="entry name" value="WD40_rpt"/>
</dbReference>
<dbReference type="PROSITE" id="PS50082">
    <property type="entry name" value="WD_REPEATS_2"/>
    <property type="match status" value="4"/>
</dbReference>
<dbReference type="Gene3D" id="3.40.50.300">
    <property type="entry name" value="P-loop containing nucleotide triphosphate hydrolases"/>
    <property type="match status" value="1"/>
</dbReference>
<keyword evidence="2" id="KW-0677">Repeat</keyword>
<feature type="repeat" description="WD" evidence="3">
    <location>
        <begin position="1804"/>
        <end position="1845"/>
    </location>
</feature>
<dbReference type="SUPFAM" id="SSF52540">
    <property type="entry name" value="P-loop containing nucleoside triphosphate hydrolases"/>
    <property type="match status" value="1"/>
</dbReference>
<dbReference type="Pfam" id="PF13271">
    <property type="entry name" value="DUF4062"/>
    <property type="match status" value="1"/>
</dbReference>
<dbReference type="InterPro" id="IPR036322">
    <property type="entry name" value="WD40_repeat_dom_sf"/>
</dbReference>
<evidence type="ECO:0000313" key="7">
    <source>
        <dbReference type="Proteomes" id="UP000694865"/>
    </source>
</evidence>
<feature type="repeat" description="WD" evidence="3">
    <location>
        <begin position="1250"/>
        <end position="1287"/>
    </location>
</feature>
<proteinExistence type="predicted"/>
<dbReference type="PANTHER" id="PTHR19871:SF14">
    <property type="entry name" value="DUF4062 DOMAIN-CONTAINING PROTEIN"/>
    <property type="match status" value="1"/>
</dbReference>
<evidence type="ECO:0000259" key="6">
    <source>
        <dbReference type="Pfam" id="PF25469"/>
    </source>
</evidence>
<keyword evidence="1 3" id="KW-0853">WD repeat</keyword>
<dbReference type="Proteomes" id="UP000694865">
    <property type="component" value="Unplaced"/>
</dbReference>
<name>A0ABM0MZA4_SACKO</name>
<dbReference type="Pfam" id="PF00400">
    <property type="entry name" value="WD40"/>
    <property type="match status" value="5"/>
</dbReference>
<feature type="repeat" description="WD" evidence="3">
    <location>
        <begin position="923"/>
        <end position="964"/>
    </location>
</feature>
<dbReference type="InterPro" id="IPR015943">
    <property type="entry name" value="WD40/YVTN_repeat-like_dom_sf"/>
</dbReference>
<dbReference type="PROSITE" id="PS50294">
    <property type="entry name" value="WD_REPEATS_REGION"/>
    <property type="match status" value="2"/>
</dbReference>
<dbReference type="InterPro" id="IPR027417">
    <property type="entry name" value="P-loop_NTPase"/>
</dbReference>
<protein>
    <submittedName>
        <fullName evidence="8">NACHT and WD repeat domain-containing protein 1-like</fullName>
    </submittedName>
</protein>
<dbReference type="InterPro" id="IPR025139">
    <property type="entry name" value="DUF4062"/>
</dbReference>
<evidence type="ECO:0000256" key="1">
    <source>
        <dbReference type="ARBA" id="ARBA00022574"/>
    </source>
</evidence>
<dbReference type="RefSeq" id="XP_006825345.1">
    <property type="nucleotide sequence ID" value="XM_006825282.1"/>
</dbReference>
<dbReference type="Pfam" id="PF25469">
    <property type="entry name" value="WHD_NWD1"/>
    <property type="match status" value="1"/>
</dbReference>
<reference evidence="8" key="1">
    <citation type="submission" date="2025-08" db="UniProtKB">
        <authorList>
            <consortium name="RefSeq"/>
        </authorList>
    </citation>
    <scope>IDENTIFICATION</scope>
    <source>
        <tissue evidence="8">Testes</tissue>
    </source>
</reference>
<dbReference type="InterPro" id="IPR052752">
    <property type="entry name" value="NACHT-WD_repeat"/>
</dbReference>
<dbReference type="SUPFAM" id="SSF50978">
    <property type="entry name" value="WD40 repeat-like"/>
    <property type="match status" value="1"/>
</dbReference>
<dbReference type="Gene3D" id="1.25.40.370">
    <property type="match status" value="1"/>
</dbReference>
<dbReference type="Pfam" id="PF13191">
    <property type="entry name" value="AAA_16"/>
    <property type="match status" value="1"/>
</dbReference>
<dbReference type="InterPro" id="IPR057588">
    <property type="entry name" value="NWD1/2-like_WH"/>
</dbReference>
<dbReference type="PROSITE" id="PS00678">
    <property type="entry name" value="WD_REPEATS_1"/>
    <property type="match status" value="3"/>
</dbReference>
<evidence type="ECO:0000256" key="2">
    <source>
        <dbReference type="ARBA" id="ARBA00022737"/>
    </source>
</evidence>
<evidence type="ECO:0000256" key="3">
    <source>
        <dbReference type="PROSITE-ProRule" id="PRU00221"/>
    </source>
</evidence>